<dbReference type="Gene3D" id="1.20.1600.10">
    <property type="entry name" value="Outer membrane efflux proteins (OEP)"/>
    <property type="match status" value="1"/>
</dbReference>
<keyword evidence="2" id="KW-0812">Transmembrane</keyword>
<comment type="caution">
    <text evidence="4">The sequence shown here is derived from an EMBL/GenBank/DDBJ whole genome shotgun (WGS) entry which is preliminary data.</text>
</comment>
<dbReference type="RefSeq" id="WP_135943222.1">
    <property type="nucleotide sequence ID" value="NZ_BMEI01000001.1"/>
</dbReference>
<feature type="region of interest" description="Disordered" evidence="3">
    <location>
        <begin position="89"/>
        <end position="113"/>
    </location>
</feature>
<evidence type="ECO:0000313" key="4">
    <source>
        <dbReference type="EMBL" id="TGY94027.1"/>
    </source>
</evidence>
<dbReference type="GO" id="GO:0005886">
    <property type="term" value="C:plasma membrane"/>
    <property type="evidence" value="ECO:0007669"/>
    <property type="project" value="UniProtKB-SubCell"/>
</dbReference>
<organism evidence="4 5">
    <name type="scientific">Marinicauda pacifica</name>
    <dbReference type="NCBI Taxonomy" id="1133559"/>
    <lineage>
        <taxon>Bacteria</taxon>
        <taxon>Pseudomonadati</taxon>
        <taxon>Pseudomonadota</taxon>
        <taxon>Alphaproteobacteria</taxon>
        <taxon>Maricaulales</taxon>
        <taxon>Maricaulaceae</taxon>
        <taxon>Marinicauda</taxon>
    </lineage>
</organism>
<dbReference type="Proteomes" id="UP000305451">
    <property type="component" value="Unassembled WGS sequence"/>
</dbReference>
<comment type="subcellular location">
    <subcellularLocation>
        <location evidence="2">Cell membrane</location>
        <topology evidence="2">Lipid-anchor</topology>
    </subcellularLocation>
</comment>
<dbReference type="GO" id="GO:0015562">
    <property type="term" value="F:efflux transmembrane transporter activity"/>
    <property type="evidence" value="ECO:0007669"/>
    <property type="project" value="InterPro"/>
</dbReference>
<dbReference type="NCBIfam" id="TIGR01845">
    <property type="entry name" value="outer_NodT"/>
    <property type="match status" value="1"/>
</dbReference>
<protein>
    <submittedName>
        <fullName evidence="4">Efflux transporter outer membrane subunit</fullName>
    </submittedName>
</protein>
<evidence type="ECO:0000313" key="5">
    <source>
        <dbReference type="Proteomes" id="UP000305451"/>
    </source>
</evidence>
<keyword evidence="2" id="KW-1134">Transmembrane beta strand</keyword>
<name>A0A4S2HDA2_9PROT</name>
<keyword evidence="2" id="KW-0732">Signal</keyword>
<dbReference type="AlphaFoldDB" id="A0A4S2HDA2"/>
<dbReference type="InterPro" id="IPR010131">
    <property type="entry name" value="MdtP/NodT-like"/>
</dbReference>
<gene>
    <name evidence="4" type="ORF">E5162_01690</name>
</gene>
<dbReference type="InterPro" id="IPR003423">
    <property type="entry name" value="OMP_efflux"/>
</dbReference>
<keyword evidence="5" id="KW-1185">Reference proteome</keyword>
<dbReference type="SUPFAM" id="SSF56954">
    <property type="entry name" value="Outer membrane efflux proteins (OEP)"/>
    <property type="match status" value="1"/>
</dbReference>
<evidence type="ECO:0000256" key="2">
    <source>
        <dbReference type="RuleBase" id="RU362097"/>
    </source>
</evidence>
<evidence type="ECO:0000256" key="3">
    <source>
        <dbReference type="SAM" id="MobiDB-lite"/>
    </source>
</evidence>
<dbReference type="Pfam" id="PF02321">
    <property type="entry name" value="OEP"/>
    <property type="match status" value="2"/>
</dbReference>
<keyword evidence="2" id="KW-0564">Palmitate</keyword>
<evidence type="ECO:0000256" key="1">
    <source>
        <dbReference type="ARBA" id="ARBA00007613"/>
    </source>
</evidence>
<keyword evidence="2" id="KW-0472">Membrane</keyword>
<comment type="similarity">
    <text evidence="1 2">Belongs to the outer membrane factor (OMF) (TC 1.B.17) family.</text>
</comment>
<dbReference type="PROSITE" id="PS51257">
    <property type="entry name" value="PROKAR_LIPOPROTEIN"/>
    <property type="match status" value="1"/>
</dbReference>
<feature type="chain" id="PRO_5020916172" evidence="2">
    <location>
        <begin position="27"/>
        <end position="460"/>
    </location>
</feature>
<dbReference type="EMBL" id="SRXV01000001">
    <property type="protein sequence ID" value="TGY94027.1"/>
    <property type="molecule type" value="Genomic_DNA"/>
</dbReference>
<proteinExistence type="inferred from homology"/>
<accession>A0A4S2HDA2</accession>
<feature type="signal peptide" evidence="2">
    <location>
        <begin position="1"/>
        <end position="26"/>
    </location>
</feature>
<feature type="compositionally biased region" description="Low complexity" evidence="3">
    <location>
        <begin position="89"/>
        <end position="110"/>
    </location>
</feature>
<keyword evidence="2" id="KW-0449">Lipoprotein</keyword>
<dbReference type="PANTHER" id="PTHR30203">
    <property type="entry name" value="OUTER MEMBRANE CATION EFFLUX PROTEIN"/>
    <property type="match status" value="1"/>
</dbReference>
<dbReference type="PANTHER" id="PTHR30203:SF33">
    <property type="entry name" value="BLR4455 PROTEIN"/>
    <property type="match status" value="1"/>
</dbReference>
<dbReference type="OrthoDB" id="9783100at2"/>
<reference evidence="4 5" key="1">
    <citation type="journal article" date="2013" name="Int. J. Syst. Evol. Microbiol.">
        <title>Marinicauda pacifica gen. nov., sp. nov., a prosthecate alphaproteobacterium of the family Hyphomonadaceae isolated from deep seawater.</title>
        <authorList>
            <person name="Zhang X.Y."/>
            <person name="Li G.W."/>
            <person name="Wang C.S."/>
            <person name="Zhang Y.J."/>
            <person name="Xu X.W."/>
            <person name="Li H."/>
            <person name="Liu A."/>
            <person name="Liu C."/>
            <person name="Xie B.B."/>
            <person name="Qin Q.L."/>
            <person name="Xu Z."/>
            <person name="Chen X.L."/>
            <person name="Zhou B.C."/>
            <person name="Zhang Y.Z."/>
        </authorList>
    </citation>
    <scope>NUCLEOTIDE SEQUENCE [LARGE SCALE GENOMIC DNA]</scope>
    <source>
        <strain evidence="4 5">P-1 km-3</strain>
    </source>
</reference>
<sequence length="460" mass="48421">MLRRSLLISASLVVAACAGTPNLAIAPGIEAPADFQAEPQVELPAAGDWVASFEDATLSALVAQALSANPTIEAASASLDAARASARAAGSNRLPSTDASASTSSSDTSSRPSEQYSFGLDVAWQVDVWGRLSDQARAGYLTAEAARADLYGARLSIAGATAKAWFSLIEAKEQAELARRDVDTRSRQLEIVERRFARGVARSSDVRTARSALASSQASLAAQIRIEAASGRALEVLLGRYPGNQIVPDSTLPILPVLPQPGSPQQLLERRPDVIAAETRLASAGYSASAARKALYPGLSLGAGISSQSSDASDLFDPDFLVETISASLLAPIFQGGALRAERTRTEAVARQLSARYVETALTALREAENAIYADRTLEERVEALIVAQREAAAALDLVERQYASGVATIFELIDAQSRLITAESQLIRARLERATNRVDLHLAVAGDFAAGGGYADTSN</sequence>
<dbReference type="Gene3D" id="2.20.200.10">
    <property type="entry name" value="Outer membrane efflux proteins (OEP)"/>
    <property type="match status" value="1"/>
</dbReference>